<name>A0A2G9T9J2_TELCI</name>
<dbReference type="Proteomes" id="UP000230423">
    <property type="component" value="Unassembled WGS sequence"/>
</dbReference>
<feature type="region of interest" description="Disordered" evidence="1">
    <location>
        <begin position="1"/>
        <end position="82"/>
    </location>
</feature>
<feature type="compositionally biased region" description="Pro residues" evidence="1">
    <location>
        <begin position="51"/>
        <end position="79"/>
    </location>
</feature>
<gene>
    <name evidence="2" type="ORF">TELCIR_24088</name>
</gene>
<evidence type="ECO:0000256" key="1">
    <source>
        <dbReference type="SAM" id="MobiDB-lite"/>
    </source>
</evidence>
<dbReference type="EMBL" id="KZ395352">
    <property type="protein sequence ID" value="PIO54548.1"/>
    <property type="molecule type" value="Genomic_DNA"/>
</dbReference>
<organism evidence="2 3">
    <name type="scientific">Teladorsagia circumcincta</name>
    <name type="common">Brown stomach worm</name>
    <name type="synonym">Ostertagia circumcincta</name>
    <dbReference type="NCBI Taxonomy" id="45464"/>
    <lineage>
        <taxon>Eukaryota</taxon>
        <taxon>Metazoa</taxon>
        <taxon>Ecdysozoa</taxon>
        <taxon>Nematoda</taxon>
        <taxon>Chromadorea</taxon>
        <taxon>Rhabditida</taxon>
        <taxon>Rhabditina</taxon>
        <taxon>Rhabditomorpha</taxon>
        <taxon>Strongyloidea</taxon>
        <taxon>Trichostrongylidae</taxon>
        <taxon>Teladorsagia</taxon>
    </lineage>
</organism>
<proteinExistence type="predicted"/>
<evidence type="ECO:0000313" key="2">
    <source>
        <dbReference type="EMBL" id="PIO54548.1"/>
    </source>
</evidence>
<reference evidence="2 3" key="1">
    <citation type="submission" date="2015-09" db="EMBL/GenBank/DDBJ databases">
        <title>Draft genome of the parasitic nematode Teladorsagia circumcincta isolate WARC Sus (inbred).</title>
        <authorList>
            <person name="Mitreva M."/>
        </authorList>
    </citation>
    <scope>NUCLEOTIDE SEQUENCE [LARGE SCALE GENOMIC DNA]</scope>
    <source>
        <strain evidence="2 3">S</strain>
    </source>
</reference>
<sequence length="147" mass="15677">MLLGGIAGGPGWGNQGFTDDRWGQNRQPQRQFGGPPPPGFGFDFRGAPLRGPSPPFGHPPPFGRPPPPGPPLPGSPPPGNRFGLQEIIGRVGNMAADIAGSGGGEDVVRSFRSKIGPKLFHARKMKEKEKEKSLTLPRSEYQMCVLS</sequence>
<dbReference type="AlphaFoldDB" id="A0A2G9T9J2"/>
<feature type="compositionally biased region" description="Low complexity" evidence="1">
    <location>
        <begin position="24"/>
        <end position="33"/>
    </location>
</feature>
<protein>
    <submittedName>
        <fullName evidence="2">Uncharacterized protein</fullName>
    </submittedName>
</protein>
<feature type="compositionally biased region" description="Low complexity" evidence="1">
    <location>
        <begin position="40"/>
        <end position="50"/>
    </location>
</feature>
<accession>A0A2G9T9J2</accession>
<evidence type="ECO:0000313" key="3">
    <source>
        <dbReference type="Proteomes" id="UP000230423"/>
    </source>
</evidence>
<keyword evidence="3" id="KW-1185">Reference proteome</keyword>
<feature type="compositionally biased region" description="Gly residues" evidence="1">
    <location>
        <begin position="1"/>
        <end position="14"/>
    </location>
</feature>